<reference evidence="1" key="1">
    <citation type="journal article" date="2020" name="bioRxiv">
        <title>Comparative genomics of Chlamydomonas.</title>
        <authorList>
            <person name="Craig R.J."/>
            <person name="Hasan A.R."/>
            <person name="Ness R.W."/>
            <person name="Keightley P.D."/>
        </authorList>
    </citation>
    <scope>NUCLEOTIDE SEQUENCE</scope>
    <source>
        <strain evidence="1">SAG 7.73</strain>
    </source>
</reference>
<gene>
    <name evidence="1" type="ORF">HXX76_005214</name>
</gene>
<evidence type="ECO:0000313" key="1">
    <source>
        <dbReference type="EMBL" id="KAG2438667.1"/>
    </source>
</evidence>
<sequence length="105" mass="12297">MDIIVRWTLKNNAAYEIGYDYEEERDGFYGGDNLDTDMNEETVYWPSDSTPDAATYHVCVEWYDKVPALPTRLVVMVEGVQVKSEYRVFDTNLYQDEVLRQLLRG</sequence>
<proteinExistence type="predicted"/>
<keyword evidence="2" id="KW-1185">Reference proteome</keyword>
<organism evidence="1 2">
    <name type="scientific">Chlamydomonas incerta</name>
    <dbReference type="NCBI Taxonomy" id="51695"/>
    <lineage>
        <taxon>Eukaryota</taxon>
        <taxon>Viridiplantae</taxon>
        <taxon>Chlorophyta</taxon>
        <taxon>core chlorophytes</taxon>
        <taxon>Chlorophyceae</taxon>
        <taxon>CS clade</taxon>
        <taxon>Chlamydomonadales</taxon>
        <taxon>Chlamydomonadaceae</taxon>
        <taxon>Chlamydomonas</taxon>
    </lineage>
</organism>
<accession>A0A835T4A0</accession>
<dbReference type="AlphaFoldDB" id="A0A835T4A0"/>
<dbReference type="EMBL" id="JAEHOC010000009">
    <property type="protein sequence ID" value="KAG2438667.1"/>
    <property type="molecule type" value="Genomic_DNA"/>
</dbReference>
<dbReference type="Proteomes" id="UP000650467">
    <property type="component" value="Unassembled WGS sequence"/>
</dbReference>
<protein>
    <submittedName>
        <fullName evidence="1">Uncharacterized protein</fullName>
    </submittedName>
</protein>
<comment type="caution">
    <text evidence="1">The sequence shown here is derived from an EMBL/GenBank/DDBJ whole genome shotgun (WGS) entry which is preliminary data.</text>
</comment>
<evidence type="ECO:0000313" key="2">
    <source>
        <dbReference type="Proteomes" id="UP000650467"/>
    </source>
</evidence>
<name>A0A835T4A0_CHLIN</name>
<dbReference type="OrthoDB" id="10581942at2759"/>